<dbReference type="EMBL" id="BART01017746">
    <property type="protein sequence ID" value="GAG81469.1"/>
    <property type="molecule type" value="Genomic_DNA"/>
</dbReference>
<reference evidence="1" key="1">
    <citation type="journal article" date="2014" name="Front. Microbiol.">
        <title>High frequency of phylogenetically diverse reductive dehalogenase-homologous genes in deep subseafloor sedimentary metagenomes.</title>
        <authorList>
            <person name="Kawai M."/>
            <person name="Futagami T."/>
            <person name="Toyoda A."/>
            <person name="Takaki Y."/>
            <person name="Nishi S."/>
            <person name="Hori S."/>
            <person name="Arai W."/>
            <person name="Tsubouchi T."/>
            <person name="Morono Y."/>
            <person name="Uchiyama I."/>
            <person name="Ito T."/>
            <person name="Fujiyama A."/>
            <person name="Inagaki F."/>
            <person name="Takami H."/>
        </authorList>
    </citation>
    <scope>NUCLEOTIDE SEQUENCE</scope>
    <source>
        <strain evidence="1">Expedition CK06-06</strain>
    </source>
</reference>
<organism evidence="1">
    <name type="scientific">marine sediment metagenome</name>
    <dbReference type="NCBI Taxonomy" id="412755"/>
    <lineage>
        <taxon>unclassified sequences</taxon>
        <taxon>metagenomes</taxon>
        <taxon>ecological metagenomes</taxon>
    </lineage>
</organism>
<comment type="caution">
    <text evidence="1">The sequence shown here is derived from an EMBL/GenBank/DDBJ whole genome shotgun (WGS) entry which is preliminary data.</text>
</comment>
<proteinExistence type="predicted"/>
<dbReference type="AlphaFoldDB" id="X1AHM8"/>
<sequence length="54" mass="6222">MDPGNLEAPYWASYWKALALLEEAEFLSKQERLEEAIKAYERGIISFQNTISTV</sequence>
<name>X1AHM8_9ZZZZ</name>
<feature type="non-terminal residue" evidence="1">
    <location>
        <position position="54"/>
    </location>
</feature>
<protein>
    <submittedName>
        <fullName evidence="1">Uncharacterized protein</fullName>
    </submittedName>
</protein>
<gene>
    <name evidence="1" type="ORF">S01H4_33676</name>
</gene>
<evidence type="ECO:0000313" key="1">
    <source>
        <dbReference type="EMBL" id="GAG81469.1"/>
    </source>
</evidence>
<accession>X1AHM8</accession>